<feature type="transmembrane region" description="Helical" evidence="7">
    <location>
        <begin position="161"/>
        <end position="184"/>
    </location>
</feature>
<dbReference type="Pfam" id="PF00324">
    <property type="entry name" value="AA_permease"/>
    <property type="match status" value="1"/>
</dbReference>
<gene>
    <name evidence="9" type="ORF">ACFSUT_34115</name>
</gene>
<feature type="transmembrane region" description="Helical" evidence="7">
    <location>
        <begin position="371"/>
        <end position="389"/>
    </location>
</feature>
<feature type="transmembrane region" description="Helical" evidence="7">
    <location>
        <begin position="288"/>
        <end position="312"/>
    </location>
</feature>
<name>A0ABW5I826_9PSEU</name>
<accession>A0ABW5I826</accession>
<feature type="transmembrane region" description="Helical" evidence="7">
    <location>
        <begin position="131"/>
        <end position="149"/>
    </location>
</feature>
<sequence>MDPIENNQIDQESGLATTLHSRHITMIAFGGAIGAGIFVGAGTEISRIGPAVALGYLVVGALAAIAMRLLSVQTRLNPDSGAFATHVGDAFGHIGRFAVGWMYWWLMAATTSVECIAAADIAHGWLPSLPAWAWSVLFFCTLTAVNLAPVRVFGEFQFWLVLFKVATVVAVPVLALLAALGVLPGIHSPGMRNIVDNGGLMPRGWGSLFPGILLAAFAFVGIEMTAVASAEARRPGRDMERSTRIVTYAVAVFYVLALLMTVVLIPWHDPTVAKSPFEALLKALHVPAAATVIDIVVFTALLSVANSCIYAASRISHALAKQHDAPKSWAQLSTTRVPAAAIGATASVGLVITLFGYFAPDALFTALIDSSGAVILMVWIGIALSYLRLRAKSRTRFRAEPRHSSRRLELAAWIVSVATATMLIGMIFVDDTQLDLIMTVVLVSVIFLIVLWRETNQSADPEW</sequence>
<feature type="domain" description="Amino acid permease/ SLC12A" evidence="8">
    <location>
        <begin position="23"/>
        <end position="456"/>
    </location>
</feature>
<organism evidence="9 10">
    <name type="scientific">Amycolatopsis albidoflavus</name>
    <dbReference type="NCBI Taxonomy" id="102226"/>
    <lineage>
        <taxon>Bacteria</taxon>
        <taxon>Bacillati</taxon>
        <taxon>Actinomycetota</taxon>
        <taxon>Actinomycetes</taxon>
        <taxon>Pseudonocardiales</taxon>
        <taxon>Pseudonocardiaceae</taxon>
        <taxon>Amycolatopsis</taxon>
    </lineage>
</organism>
<evidence type="ECO:0000259" key="8">
    <source>
        <dbReference type="Pfam" id="PF00324"/>
    </source>
</evidence>
<evidence type="ECO:0000256" key="1">
    <source>
        <dbReference type="ARBA" id="ARBA00004141"/>
    </source>
</evidence>
<evidence type="ECO:0000313" key="9">
    <source>
        <dbReference type="EMBL" id="MFD2485349.1"/>
    </source>
</evidence>
<feature type="transmembrane region" description="Helical" evidence="7">
    <location>
        <begin position="337"/>
        <end position="359"/>
    </location>
</feature>
<keyword evidence="6 7" id="KW-0472">Membrane</keyword>
<evidence type="ECO:0000256" key="4">
    <source>
        <dbReference type="ARBA" id="ARBA00022970"/>
    </source>
</evidence>
<dbReference type="RefSeq" id="WP_344278805.1">
    <property type="nucleotide sequence ID" value="NZ_BAAAHV010000015.1"/>
</dbReference>
<keyword evidence="5 7" id="KW-1133">Transmembrane helix</keyword>
<dbReference type="EMBL" id="JBHUKQ010000016">
    <property type="protein sequence ID" value="MFD2485349.1"/>
    <property type="molecule type" value="Genomic_DNA"/>
</dbReference>
<dbReference type="PANTHER" id="PTHR43495:SF5">
    <property type="entry name" value="GAMMA-AMINOBUTYRIC ACID PERMEASE"/>
    <property type="match status" value="1"/>
</dbReference>
<dbReference type="PANTHER" id="PTHR43495">
    <property type="entry name" value="GABA PERMEASE"/>
    <property type="match status" value="1"/>
</dbReference>
<feature type="transmembrane region" description="Helical" evidence="7">
    <location>
        <begin position="410"/>
        <end position="428"/>
    </location>
</feature>
<feature type="transmembrane region" description="Helical" evidence="7">
    <location>
        <begin position="204"/>
        <end position="224"/>
    </location>
</feature>
<evidence type="ECO:0000313" key="10">
    <source>
        <dbReference type="Proteomes" id="UP001597542"/>
    </source>
</evidence>
<feature type="transmembrane region" description="Helical" evidence="7">
    <location>
        <begin position="434"/>
        <end position="452"/>
    </location>
</feature>
<feature type="transmembrane region" description="Helical" evidence="7">
    <location>
        <begin position="48"/>
        <end position="70"/>
    </location>
</feature>
<proteinExistence type="predicted"/>
<evidence type="ECO:0000256" key="2">
    <source>
        <dbReference type="ARBA" id="ARBA00022448"/>
    </source>
</evidence>
<keyword evidence="2" id="KW-0813">Transport</keyword>
<feature type="transmembrane region" description="Helical" evidence="7">
    <location>
        <begin position="24"/>
        <end position="42"/>
    </location>
</feature>
<keyword evidence="10" id="KW-1185">Reference proteome</keyword>
<feature type="transmembrane region" description="Helical" evidence="7">
    <location>
        <begin position="245"/>
        <end position="268"/>
    </location>
</feature>
<protein>
    <submittedName>
        <fullName evidence="9">Amino acid permease</fullName>
    </submittedName>
</protein>
<evidence type="ECO:0000256" key="3">
    <source>
        <dbReference type="ARBA" id="ARBA00022692"/>
    </source>
</evidence>
<evidence type="ECO:0000256" key="6">
    <source>
        <dbReference type="ARBA" id="ARBA00023136"/>
    </source>
</evidence>
<evidence type="ECO:0000256" key="5">
    <source>
        <dbReference type="ARBA" id="ARBA00022989"/>
    </source>
</evidence>
<keyword evidence="3 7" id="KW-0812">Transmembrane</keyword>
<keyword evidence="4" id="KW-0029">Amino-acid transport</keyword>
<dbReference type="PIRSF" id="PIRSF006060">
    <property type="entry name" value="AA_transporter"/>
    <property type="match status" value="1"/>
</dbReference>
<feature type="transmembrane region" description="Helical" evidence="7">
    <location>
        <begin position="103"/>
        <end position="125"/>
    </location>
</feature>
<dbReference type="InterPro" id="IPR004841">
    <property type="entry name" value="AA-permease/SLC12A_dom"/>
</dbReference>
<evidence type="ECO:0000256" key="7">
    <source>
        <dbReference type="SAM" id="Phobius"/>
    </source>
</evidence>
<dbReference type="Proteomes" id="UP001597542">
    <property type="component" value="Unassembled WGS sequence"/>
</dbReference>
<dbReference type="Gene3D" id="1.20.1740.10">
    <property type="entry name" value="Amino acid/polyamine transporter I"/>
    <property type="match status" value="1"/>
</dbReference>
<reference evidence="10" key="1">
    <citation type="journal article" date="2019" name="Int. J. Syst. Evol. Microbiol.">
        <title>The Global Catalogue of Microorganisms (GCM) 10K type strain sequencing project: providing services to taxonomists for standard genome sequencing and annotation.</title>
        <authorList>
            <consortium name="The Broad Institute Genomics Platform"/>
            <consortium name="The Broad Institute Genome Sequencing Center for Infectious Disease"/>
            <person name="Wu L."/>
            <person name="Ma J."/>
        </authorList>
    </citation>
    <scope>NUCLEOTIDE SEQUENCE [LARGE SCALE GENOMIC DNA]</scope>
    <source>
        <strain evidence="10">CGMCC 4.7638</strain>
    </source>
</reference>
<comment type="caution">
    <text evidence="9">The sequence shown here is derived from an EMBL/GenBank/DDBJ whole genome shotgun (WGS) entry which is preliminary data.</text>
</comment>
<comment type="subcellular location">
    <subcellularLocation>
        <location evidence="1">Membrane</location>
        <topology evidence="1">Multi-pass membrane protein</topology>
    </subcellularLocation>
</comment>